<protein>
    <submittedName>
        <fullName evidence="2">Uncharacterized protein</fullName>
    </submittedName>
</protein>
<keyword evidence="3" id="KW-1185">Reference proteome</keyword>
<evidence type="ECO:0000313" key="3">
    <source>
        <dbReference type="Proteomes" id="UP001149074"/>
    </source>
</evidence>
<accession>A0A9W9KN44</accession>
<feature type="compositionally biased region" description="Polar residues" evidence="1">
    <location>
        <begin position="74"/>
        <end position="93"/>
    </location>
</feature>
<gene>
    <name evidence="2" type="ORF">N7532_002166</name>
</gene>
<feature type="compositionally biased region" description="Polar residues" evidence="1">
    <location>
        <begin position="32"/>
        <end position="47"/>
    </location>
</feature>
<feature type="region of interest" description="Disordered" evidence="1">
    <location>
        <begin position="1"/>
        <end position="298"/>
    </location>
</feature>
<comment type="caution">
    <text evidence="2">The sequence shown here is derived from an EMBL/GenBank/DDBJ whole genome shotgun (WGS) entry which is preliminary data.</text>
</comment>
<reference evidence="2" key="1">
    <citation type="submission" date="2022-11" db="EMBL/GenBank/DDBJ databases">
        <authorList>
            <person name="Petersen C."/>
        </authorList>
    </citation>
    <scope>NUCLEOTIDE SEQUENCE</scope>
    <source>
        <strain evidence="2">IBT 30761</strain>
    </source>
</reference>
<dbReference type="AlphaFoldDB" id="A0A9W9KN44"/>
<feature type="compositionally biased region" description="Basic and acidic residues" evidence="1">
    <location>
        <begin position="7"/>
        <end position="31"/>
    </location>
</feature>
<sequence>MSNFMHKVKDAMTDRDGPATRSRTSDNRNHDASNPFTSDYNRSQNAPPMTKHGQNDNYPANKATGDYAGGPSPDTRNSNAMPGNTSSFSSNDINADPYRKNLANESDPQVDSDLDNRAKQGAVASAPQRSTAGDQGINSSNMPNRQQPYNQGVDNHTSSEDDFSKSTQEHRSHNQPGQYGSDANQVAGERDEDNYSTSTQEHKSHKTTSHVSPCPPRTMGSERMPKNSAGQEFDNRAAQPSFGGNAAGGSSYNENMGARGPDDMQTAAPLQKPGAGTGAGVNRAPEQQNIAGDQRVGD</sequence>
<dbReference type="Proteomes" id="UP001149074">
    <property type="component" value="Unassembled WGS sequence"/>
</dbReference>
<feature type="compositionally biased region" description="Polar residues" evidence="1">
    <location>
        <begin position="174"/>
        <end position="184"/>
    </location>
</feature>
<evidence type="ECO:0000256" key="1">
    <source>
        <dbReference type="SAM" id="MobiDB-lite"/>
    </source>
</evidence>
<name>A0A9W9KN44_9EURO</name>
<proteinExistence type="predicted"/>
<dbReference type="GeneID" id="81353639"/>
<feature type="compositionally biased region" description="Basic and acidic residues" evidence="1">
    <location>
        <begin position="157"/>
        <end position="172"/>
    </location>
</feature>
<feature type="compositionally biased region" description="Polar residues" evidence="1">
    <location>
        <begin position="127"/>
        <end position="156"/>
    </location>
</feature>
<dbReference type="RefSeq" id="XP_056479701.1">
    <property type="nucleotide sequence ID" value="XM_056614660.1"/>
</dbReference>
<organism evidence="2 3">
    <name type="scientific">Penicillium argentinense</name>
    <dbReference type="NCBI Taxonomy" id="1131581"/>
    <lineage>
        <taxon>Eukaryota</taxon>
        <taxon>Fungi</taxon>
        <taxon>Dikarya</taxon>
        <taxon>Ascomycota</taxon>
        <taxon>Pezizomycotina</taxon>
        <taxon>Eurotiomycetes</taxon>
        <taxon>Eurotiomycetidae</taxon>
        <taxon>Eurotiales</taxon>
        <taxon>Aspergillaceae</taxon>
        <taxon>Penicillium</taxon>
    </lineage>
</organism>
<dbReference type="OrthoDB" id="2590867at2759"/>
<reference evidence="2" key="2">
    <citation type="journal article" date="2023" name="IMA Fungus">
        <title>Comparative genomic study of the Penicillium genus elucidates a diverse pangenome and 15 lateral gene transfer events.</title>
        <authorList>
            <person name="Petersen C."/>
            <person name="Sorensen T."/>
            <person name="Nielsen M.R."/>
            <person name="Sondergaard T.E."/>
            <person name="Sorensen J.L."/>
            <person name="Fitzpatrick D.A."/>
            <person name="Frisvad J.C."/>
            <person name="Nielsen K.L."/>
        </authorList>
    </citation>
    <scope>NUCLEOTIDE SEQUENCE</scope>
    <source>
        <strain evidence="2">IBT 30761</strain>
    </source>
</reference>
<dbReference type="EMBL" id="JAPQKI010000002">
    <property type="protein sequence ID" value="KAJ5111631.1"/>
    <property type="molecule type" value="Genomic_DNA"/>
</dbReference>
<evidence type="ECO:0000313" key="2">
    <source>
        <dbReference type="EMBL" id="KAJ5111631.1"/>
    </source>
</evidence>